<name>A0A8H6S2H1_9AGAR</name>
<organism evidence="1 2">
    <name type="scientific">Mycena indigotica</name>
    <dbReference type="NCBI Taxonomy" id="2126181"/>
    <lineage>
        <taxon>Eukaryota</taxon>
        <taxon>Fungi</taxon>
        <taxon>Dikarya</taxon>
        <taxon>Basidiomycota</taxon>
        <taxon>Agaricomycotina</taxon>
        <taxon>Agaricomycetes</taxon>
        <taxon>Agaricomycetidae</taxon>
        <taxon>Agaricales</taxon>
        <taxon>Marasmiineae</taxon>
        <taxon>Mycenaceae</taxon>
        <taxon>Mycena</taxon>
    </lineage>
</organism>
<dbReference type="GeneID" id="59351285"/>
<evidence type="ECO:0000313" key="2">
    <source>
        <dbReference type="Proteomes" id="UP000636479"/>
    </source>
</evidence>
<protein>
    <recommendedName>
        <fullName evidence="3">F-box domain-containing protein</fullName>
    </recommendedName>
</protein>
<proteinExistence type="predicted"/>
<dbReference type="Proteomes" id="UP000636479">
    <property type="component" value="Unassembled WGS sequence"/>
</dbReference>
<evidence type="ECO:0008006" key="3">
    <source>
        <dbReference type="Google" id="ProtNLM"/>
    </source>
</evidence>
<keyword evidence="2" id="KW-1185">Reference proteome</keyword>
<dbReference type="EMBL" id="JACAZF010000012">
    <property type="protein sequence ID" value="KAF7292010.1"/>
    <property type="molecule type" value="Genomic_DNA"/>
</dbReference>
<dbReference type="RefSeq" id="XP_037214737.1">
    <property type="nucleotide sequence ID" value="XM_037368769.1"/>
</dbReference>
<gene>
    <name evidence="1" type="ORF">MIND_01226700</name>
</gene>
<dbReference type="AlphaFoldDB" id="A0A8H6S2H1"/>
<comment type="caution">
    <text evidence="1">The sequence shown here is derived from an EMBL/GenBank/DDBJ whole genome shotgun (WGS) entry which is preliminary data.</text>
</comment>
<reference evidence="1" key="1">
    <citation type="submission" date="2020-05" db="EMBL/GenBank/DDBJ databases">
        <title>Mycena genomes resolve the evolution of fungal bioluminescence.</title>
        <authorList>
            <person name="Tsai I.J."/>
        </authorList>
    </citation>
    <scope>NUCLEOTIDE SEQUENCE</scope>
    <source>
        <strain evidence="1">171206Taipei</strain>
    </source>
</reference>
<dbReference type="OrthoDB" id="3060100at2759"/>
<accession>A0A8H6S2H1</accession>
<sequence length="506" mass="57125">MQSRHALEILPPEQWEAVLLEFGVDDLLGLSRVCATFSELSVHILQRQRDVFGGGYASLSLLRIFALYARSHRLPMERINLVLKPSVHVFEVLDEIIQRASQLRQITLAFTLDLLSLHQLNTRDKAETSHTLTRMLSRVAQRVHGAVIVTYPGQIYRIACAPTDLAQWELHQFHFDPPNLFEAWLIRKRSKGRLYPQYVPIRRQNQHRLHWVTPLTSLQSVDLQLLDSPETGPPPVSLLHFNKEAVRGFTSWLPSATSYAHVLRHSHYPSLETLRLESHLSDQTALRRFLENHPQLHTIEFRPKRPPKEARALQLEVPSHPLVDPPLAHPSLVALTCNSNGCGRVLEGLLGSPKLTQVSFALEARAAPSRIRAFTRELQALAAHSAPGTIARITFRLALQEPAGTGIKYRISKFHPLRQTTQATRAWAQAPHVLALAAQTTLVRALCLFVSSIDTATMLFPWIAAFPALQSVEFVLKLRYDTQNTKEAFLTQARTKIGNSTQVFCT</sequence>
<evidence type="ECO:0000313" key="1">
    <source>
        <dbReference type="EMBL" id="KAF7292010.1"/>
    </source>
</evidence>